<comment type="caution">
    <text evidence="2">The sequence shown here is derived from an EMBL/GenBank/DDBJ whole genome shotgun (WGS) entry which is preliminary data.</text>
</comment>
<feature type="chain" id="PRO_5032428334" description="Lipoprotein" evidence="1">
    <location>
        <begin position="21"/>
        <end position="166"/>
    </location>
</feature>
<keyword evidence="1" id="KW-0732">Signal</keyword>
<name>A0A843S7D5_9BURK</name>
<evidence type="ECO:0008006" key="4">
    <source>
        <dbReference type="Google" id="ProtNLM"/>
    </source>
</evidence>
<organism evidence="2 3">
    <name type="scientific">Rugamonas rivuli</name>
    <dbReference type="NCBI Taxonomy" id="2743358"/>
    <lineage>
        <taxon>Bacteria</taxon>
        <taxon>Pseudomonadati</taxon>
        <taxon>Pseudomonadota</taxon>
        <taxon>Betaproteobacteria</taxon>
        <taxon>Burkholderiales</taxon>
        <taxon>Oxalobacteraceae</taxon>
        <taxon>Telluria group</taxon>
        <taxon>Rugamonas</taxon>
    </lineage>
</organism>
<feature type="signal peptide" evidence="1">
    <location>
        <begin position="1"/>
        <end position="20"/>
    </location>
</feature>
<accession>A0A843S7D5</accession>
<gene>
    <name evidence="2" type="ORF">GEV01_12410</name>
</gene>
<dbReference type="PROSITE" id="PS51257">
    <property type="entry name" value="PROKAR_LIPOPROTEIN"/>
    <property type="match status" value="1"/>
</dbReference>
<dbReference type="RefSeq" id="WP_152804684.1">
    <property type="nucleotide sequence ID" value="NZ_WHUF01000003.1"/>
</dbReference>
<protein>
    <recommendedName>
        <fullName evidence="4">Lipoprotein</fullName>
    </recommendedName>
</protein>
<proteinExistence type="predicted"/>
<dbReference type="Proteomes" id="UP000444318">
    <property type="component" value="Unassembled WGS sequence"/>
</dbReference>
<evidence type="ECO:0000313" key="3">
    <source>
        <dbReference type="Proteomes" id="UP000444318"/>
    </source>
</evidence>
<keyword evidence="3" id="KW-1185">Reference proteome</keyword>
<evidence type="ECO:0000313" key="2">
    <source>
        <dbReference type="EMBL" id="MQA20315.1"/>
    </source>
</evidence>
<evidence type="ECO:0000256" key="1">
    <source>
        <dbReference type="SAM" id="SignalP"/>
    </source>
</evidence>
<sequence>MSKQSGFLILVLAAALTACASAPTAAQLAMQRQSIDEFVKTAFPVKPPDAPASAGGYLAHFTDADSTQLYWPRQQLTDYCAAHGGVIRVDRYFIGNAVAPRQEERTPERSKLEYPYLLAAGEGALGIMRCKHSRSNKTLWGVEIQPGTFAMEATGGKLQMNIVLPD</sequence>
<dbReference type="EMBL" id="WHUF01000003">
    <property type="protein sequence ID" value="MQA20315.1"/>
    <property type="molecule type" value="Genomic_DNA"/>
</dbReference>
<dbReference type="AlphaFoldDB" id="A0A843S7D5"/>
<reference evidence="2 3" key="1">
    <citation type="submission" date="2019-10" db="EMBL/GenBank/DDBJ databases">
        <title>Two novel species isolated from a subtropical stream in China.</title>
        <authorList>
            <person name="Lu H."/>
        </authorList>
    </citation>
    <scope>NUCLEOTIDE SEQUENCE [LARGE SCALE GENOMIC DNA]</scope>
    <source>
        <strain evidence="2 3">FT103W</strain>
    </source>
</reference>